<name>A0A0A9EK75_ARUDO</name>
<dbReference type="EMBL" id="GBRH01197394">
    <property type="protein sequence ID" value="JAE00502.1"/>
    <property type="molecule type" value="Transcribed_RNA"/>
</dbReference>
<organism evidence="1">
    <name type="scientific">Arundo donax</name>
    <name type="common">Giant reed</name>
    <name type="synonym">Donax arundinaceus</name>
    <dbReference type="NCBI Taxonomy" id="35708"/>
    <lineage>
        <taxon>Eukaryota</taxon>
        <taxon>Viridiplantae</taxon>
        <taxon>Streptophyta</taxon>
        <taxon>Embryophyta</taxon>
        <taxon>Tracheophyta</taxon>
        <taxon>Spermatophyta</taxon>
        <taxon>Magnoliopsida</taxon>
        <taxon>Liliopsida</taxon>
        <taxon>Poales</taxon>
        <taxon>Poaceae</taxon>
        <taxon>PACMAD clade</taxon>
        <taxon>Arundinoideae</taxon>
        <taxon>Arundineae</taxon>
        <taxon>Arundo</taxon>
    </lineage>
</organism>
<proteinExistence type="predicted"/>
<reference evidence="1" key="1">
    <citation type="submission" date="2014-09" db="EMBL/GenBank/DDBJ databases">
        <authorList>
            <person name="Magalhaes I.L.F."/>
            <person name="Oliveira U."/>
            <person name="Santos F.R."/>
            <person name="Vidigal T.H.D.A."/>
            <person name="Brescovit A.D."/>
            <person name="Santos A.J."/>
        </authorList>
    </citation>
    <scope>NUCLEOTIDE SEQUENCE</scope>
    <source>
        <tissue evidence="1">Shoot tissue taken approximately 20 cm above the soil surface</tissue>
    </source>
</reference>
<dbReference type="AlphaFoldDB" id="A0A0A9EK75"/>
<reference evidence="1" key="2">
    <citation type="journal article" date="2015" name="Data Brief">
        <title>Shoot transcriptome of the giant reed, Arundo donax.</title>
        <authorList>
            <person name="Barrero R.A."/>
            <person name="Guerrero F.D."/>
            <person name="Moolhuijzen P."/>
            <person name="Goolsby J.A."/>
            <person name="Tidwell J."/>
            <person name="Bellgard S.E."/>
            <person name="Bellgard M.I."/>
        </authorList>
    </citation>
    <scope>NUCLEOTIDE SEQUENCE</scope>
    <source>
        <tissue evidence="1">Shoot tissue taken approximately 20 cm above the soil surface</tissue>
    </source>
</reference>
<accession>A0A0A9EK75</accession>
<evidence type="ECO:0000313" key="1">
    <source>
        <dbReference type="EMBL" id="JAE00502.1"/>
    </source>
</evidence>
<protein>
    <submittedName>
        <fullName evidence="1">Uncharacterized protein</fullName>
    </submittedName>
</protein>
<sequence>MFPSRMSRLKKGSYSEGLGRRTTTCFAVLRAMVIRM</sequence>